<dbReference type="Gene3D" id="1.10.530.40">
    <property type="match status" value="1"/>
</dbReference>
<evidence type="ECO:0000256" key="3">
    <source>
        <dbReference type="SAM" id="MobiDB-lite"/>
    </source>
</evidence>
<dbReference type="OrthoDB" id="5484194at2"/>
<protein>
    <recommendedName>
        <fullName evidence="6">Lysozyme</fullName>
    </recommendedName>
</protein>
<dbReference type="GO" id="GO:0003796">
    <property type="term" value="F:lysozyme activity"/>
    <property type="evidence" value="ECO:0007669"/>
    <property type="project" value="InterPro"/>
</dbReference>
<sequence>MSTSQSNAGQSASRDLESTRLSAGYRDSVSLVLVPRIAITFHEMDASAAREIKSPGELLIDVPIRGEGKNLPPGDLPCALSWLVTISGKTASYPVDGAVMKIAQGGVFHVEVEGKTPVLDVIAHRLLGEGLVGFSLTPDFPHAEPASFPPSLRFNNTCAIRAKLPKPDETFLGSLVTFSPDFGRIFKKAELELRVIEVDDGSTEFSSIGPPRSAFAHRWAAGSWWSGDREWAIGFTDNSCEQFVDVGEEESGSYEFGWQLWGSSRAGGPQTLLLEQRDFLRIPKPKLEDFKVDYDRTWEGTWEVSGRISGVAPRAHLMIDVSLVEPEASAGSVPPDYRATQVRLGLADDGSFEGHLGERHWPWSANPLAPAEPSVILPALPPSGPSAFAILSFPAAARDGQPGPMAAYLDFDEGKFSAFKGQVLSWDPDSDWICSEEGVTLMQRPPKPKRRKSGLTTSPAPPVEAGDQKTAITFDDMWLDITAWEGVVAYMYRDTEGHVTVGAGNLISRLEKTSPNDKLSAKGLPFQNMDTGKPATEAEIEKAFRGVMELPKAMRATEYALRPCIALTDQFIRTLAKERLEGEFLPHLRRYFPDFDKAPRAARRGMLDLVYNVGVGKFPGKGNKPGKEFMFDNFTKAARARNWVVAAENCHTSGTPENRNAWRKALFLYAATIEAKKT</sequence>
<reference evidence="5" key="1">
    <citation type="submission" date="2016-11" db="EMBL/GenBank/DDBJ databases">
        <authorList>
            <person name="Shukria A."/>
            <person name="Stevens D.C."/>
        </authorList>
    </citation>
    <scope>NUCLEOTIDE SEQUENCE [LARGE SCALE GENOMIC DNA]</scope>
    <source>
        <strain evidence="5">Cbfe23</strain>
    </source>
</reference>
<dbReference type="Proteomes" id="UP000182229">
    <property type="component" value="Unassembled WGS sequence"/>
</dbReference>
<dbReference type="GO" id="GO:0031640">
    <property type="term" value="P:killing of cells of another organism"/>
    <property type="evidence" value="ECO:0007669"/>
    <property type="project" value="UniProtKB-KW"/>
</dbReference>
<keyword evidence="5" id="KW-1185">Reference proteome</keyword>
<proteinExistence type="predicted"/>
<reference evidence="4 5" key="2">
    <citation type="submission" date="2016-12" db="EMBL/GenBank/DDBJ databases">
        <title>Draft Genome Sequence of Cystobacter ferrugineus Strain Cbfe23.</title>
        <authorList>
            <person name="Akbar S."/>
            <person name="Dowd S.E."/>
            <person name="Stevens D.C."/>
        </authorList>
    </citation>
    <scope>NUCLEOTIDE SEQUENCE [LARGE SCALE GENOMIC DNA]</scope>
    <source>
        <strain evidence="4 5">Cbfe23</strain>
    </source>
</reference>
<organism evidence="4 5">
    <name type="scientific">Cystobacter ferrugineus</name>
    <dbReference type="NCBI Taxonomy" id="83449"/>
    <lineage>
        <taxon>Bacteria</taxon>
        <taxon>Pseudomonadati</taxon>
        <taxon>Myxococcota</taxon>
        <taxon>Myxococcia</taxon>
        <taxon>Myxococcales</taxon>
        <taxon>Cystobacterineae</taxon>
        <taxon>Archangiaceae</taxon>
        <taxon>Cystobacter</taxon>
    </lineage>
</organism>
<keyword evidence="1" id="KW-0929">Antimicrobial</keyword>
<dbReference type="InterPro" id="IPR023347">
    <property type="entry name" value="Lysozyme_dom_sf"/>
</dbReference>
<evidence type="ECO:0008006" key="6">
    <source>
        <dbReference type="Google" id="ProtNLM"/>
    </source>
</evidence>
<evidence type="ECO:0000256" key="1">
    <source>
        <dbReference type="ARBA" id="ARBA00022529"/>
    </source>
</evidence>
<dbReference type="STRING" id="83449.BON30_30670"/>
<accession>A0A1L9B3M5</accession>
<dbReference type="RefSeq" id="WP_071902018.1">
    <property type="nucleotide sequence ID" value="NZ_MPIN01000009.1"/>
</dbReference>
<evidence type="ECO:0000313" key="4">
    <source>
        <dbReference type="EMBL" id="OJH36865.1"/>
    </source>
</evidence>
<dbReference type="InterPro" id="IPR023346">
    <property type="entry name" value="Lysozyme-like_dom_sf"/>
</dbReference>
<gene>
    <name evidence="4" type="ORF">BON30_30670</name>
</gene>
<comment type="caution">
    <text evidence="4">The sequence shown here is derived from an EMBL/GenBank/DDBJ whole genome shotgun (WGS) entry which is preliminary data.</text>
</comment>
<evidence type="ECO:0000256" key="2">
    <source>
        <dbReference type="ARBA" id="ARBA00022638"/>
    </source>
</evidence>
<keyword evidence="2" id="KW-0081">Bacteriolytic enzyme</keyword>
<evidence type="ECO:0000313" key="5">
    <source>
        <dbReference type="Proteomes" id="UP000182229"/>
    </source>
</evidence>
<name>A0A1L9B3M5_9BACT</name>
<dbReference type="SUPFAM" id="SSF53955">
    <property type="entry name" value="Lysozyme-like"/>
    <property type="match status" value="1"/>
</dbReference>
<feature type="region of interest" description="Disordered" evidence="3">
    <location>
        <begin position="442"/>
        <end position="466"/>
    </location>
</feature>
<dbReference type="GO" id="GO:0042742">
    <property type="term" value="P:defense response to bacterium"/>
    <property type="evidence" value="ECO:0007669"/>
    <property type="project" value="UniProtKB-KW"/>
</dbReference>
<dbReference type="EMBL" id="MPIN01000009">
    <property type="protein sequence ID" value="OJH36865.1"/>
    <property type="molecule type" value="Genomic_DNA"/>
</dbReference>
<dbReference type="AlphaFoldDB" id="A0A1L9B3M5"/>